<reference evidence="3" key="1">
    <citation type="journal article" date="2012" name="Nat. Genet.">
        <title>Lifestyle transitions in plant pathogenic Colletotrichum fungi deciphered by genome and transcriptome analyses.</title>
        <authorList>
            <person name="O'Connell R.J."/>
            <person name="Thon M.R."/>
            <person name="Hacquard S."/>
            <person name="Amyotte S.G."/>
            <person name="Kleemann J."/>
            <person name="Torres M.F."/>
            <person name="Damm U."/>
            <person name="Buiate E.A."/>
            <person name="Epstein L."/>
            <person name="Alkan N."/>
            <person name="Altmueller J."/>
            <person name="Alvarado-Balderrama L."/>
            <person name="Bauser C.A."/>
            <person name="Becker C."/>
            <person name="Birren B.W."/>
            <person name="Chen Z."/>
            <person name="Choi J."/>
            <person name="Crouch J.A."/>
            <person name="Duvick J.P."/>
            <person name="Farman M.A."/>
            <person name="Gan P."/>
            <person name="Heiman D."/>
            <person name="Henrissat B."/>
            <person name="Howard R.J."/>
            <person name="Kabbage M."/>
            <person name="Koch C."/>
            <person name="Kracher B."/>
            <person name="Kubo Y."/>
            <person name="Law A.D."/>
            <person name="Lebrun M.-H."/>
            <person name="Lee Y.-H."/>
            <person name="Miyara I."/>
            <person name="Moore N."/>
            <person name="Neumann U."/>
            <person name="Nordstroem K."/>
            <person name="Panaccione D.G."/>
            <person name="Panstruga R."/>
            <person name="Place M."/>
            <person name="Proctor R.H."/>
            <person name="Prusky D."/>
            <person name="Rech G."/>
            <person name="Reinhardt R."/>
            <person name="Rollins J.A."/>
            <person name="Rounsley S."/>
            <person name="Schardl C.L."/>
            <person name="Schwartz D.C."/>
            <person name="Shenoy N."/>
            <person name="Shirasu K."/>
            <person name="Sikhakolli U.R."/>
            <person name="Stueber K."/>
            <person name="Sukno S.A."/>
            <person name="Sweigard J.A."/>
            <person name="Takano Y."/>
            <person name="Takahara H."/>
            <person name="Trail F."/>
            <person name="van der Does H.C."/>
            <person name="Voll L.M."/>
            <person name="Will I."/>
            <person name="Young S."/>
            <person name="Zeng Q."/>
            <person name="Zhang J."/>
            <person name="Zhou S."/>
            <person name="Dickman M.B."/>
            <person name="Schulze-Lefert P."/>
            <person name="Ver Loren van Themaat E."/>
            <person name="Ma L.-J."/>
            <person name="Vaillancourt L.J."/>
        </authorList>
    </citation>
    <scope>NUCLEOTIDE SEQUENCE [LARGE SCALE GENOMIC DNA]</scope>
    <source>
        <strain evidence="3">IMI 349063</strain>
    </source>
</reference>
<feature type="non-terminal residue" evidence="2">
    <location>
        <position position="98"/>
    </location>
</feature>
<accession>H1W3F9</accession>
<dbReference type="AlphaFoldDB" id="H1W3F9"/>
<organism evidence="2 3">
    <name type="scientific">Colletotrichum higginsianum (strain IMI 349063)</name>
    <name type="common">Crucifer anthracnose fungus</name>
    <dbReference type="NCBI Taxonomy" id="759273"/>
    <lineage>
        <taxon>Eukaryota</taxon>
        <taxon>Fungi</taxon>
        <taxon>Dikarya</taxon>
        <taxon>Ascomycota</taxon>
        <taxon>Pezizomycotina</taxon>
        <taxon>Sordariomycetes</taxon>
        <taxon>Hypocreomycetidae</taxon>
        <taxon>Glomerellales</taxon>
        <taxon>Glomerellaceae</taxon>
        <taxon>Colletotrichum</taxon>
        <taxon>Colletotrichum destructivum species complex</taxon>
    </lineage>
</organism>
<keyword evidence="1" id="KW-0472">Membrane</keyword>
<dbReference type="EMBL" id="CACQ02009287">
    <property type="protein sequence ID" value="CCF47022.1"/>
    <property type="molecule type" value="Genomic_DNA"/>
</dbReference>
<protein>
    <recommendedName>
        <fullName evidence="4">Transmembrane protein</fullName>
    </recommendedName>
</protein>
<dbReference type="Proteomes" id="UP000007174">
    <property type="component" value="Unassembled WGS sequence"/>
</dbReference>
<sequence length="98" mass="11090">MQGRNSRRYLRNRALIRQNWIDDIHVWVVLFGFNAALIFGHNCWLCFVCWSYRIFFLTAPKDFLELGFEAAGDLPSLSPQGGVLADGQDVCGPVEVGI</sequence>
<keyword evidence="1" id="KW-1133">Transmembrane helix</keyword>
<evidence type="ECO:0000256" key="1">
    <source>
        <dbReference type="SAM" id="Phobius"/>
    </source>
</evidence>
<dbReference type="HOGENOM" id="CLU_2339095_0_0_1"/>
<feature type="transmembrane region" description="Helical" evidence="1">
    <location>
        <begin position="20"/>
        <end position="39"/>
    </location>
</feature>
<evidence type="ECO:0000313" key="2">
    <source>
        <dbReference type="EMBL" id="CCF47022.1"/>
    </source>
</evidence>
<keyword evidence="1" id="KW-0812">Transmembrane</keyword>
<gene>
    <name evidence="2" type="ORF">CH063_15576</name>
</gene>
<proteinExistence type="predicted"/>
<evidence type="ECO:0008006" key="4">
    <source>
        <dbReference type="Google" id="ProtNLM"/>
    </source>
</evidence>
<evidence type="ECO:0000313" key="3">
    <source>
        <dbReference type="Proteomes" id="UP000007174"/>
    </source>
</evidence>
<name>H1W3F9_COLHI</name>